<dbReference type="PANTHER" id="PTHR31207">
    <property type="entry name" value="ECA1 GAMETOGENESIS FAMILY PROTEIN (DUF784)-RELATED-RELATED"/>
    <property type="match status" value="1"/>
</dbReference>
<evidence type="ECO:0000313" key="5">
    <source>
        <dbReference type="Proteomes" id="UP001237642"/>
    </source>
</evidence>
<dbReference type="Proteomes" id="UP001237642">
    <property type="component" value="Unassembled WGS sequence"/>
</dbReference>
<dbReference type="Pfam" id="PF05617">
    <property type="entry name" value="Prolamin_like"/>
    <property type="match status" value="1"/>
</dbReference>
<feature type="chain" id="PRO_5042049980" description="Prolamin-like domain-containing protein" evidence="2">
    <location>
        <begin position="31"/>
        <end position="144"/>
    </location>
</feature>
<keyword evidence="1 2" id="KW-0732">Signal</keyword>
<accession>A0AAD8MYZ0</accession>
<comment type="caution">
    <text evidence="4">The sequence shown here is derived from an EMBL/GenBank/DDBJ whole genome shotgun (WGS) entry which is preliminary data.</text>
</comment>
<feature type="domain" description="Prolamin-like" evidence="3">
    <location>
        <begin position="62"/>
        <end position="132"/>
    </location>
</feature>
<keyword evidence="5" id="KW-1185">Reference proteome</keyword>
<name>A0AAD8MYZ0_9APIA</name>
<feature type="signal peptide" evidence="2">
    <location>
        <begin position="1"/>
        <end position="30"/>
    </location>
</feature>
<gene>
    <name evidence="4" type="ORF">POM88_014426</name>
</gene>
<evidence type="ECO:0000259" key="3">
    <source>
        <dbReference type="Pfam" id="PF05617"/>
    </source>
</evidence>
<evidence type="ECO:0000256" key="1">
    <source>
        <dbReference type="ARBA" id="ARBA00022729"/>
    </source>
</evidence>
<dbReference type="InterPro" id="IPR008502">
    <property type="entry name" value="Prolamin-like"/>
</dbReference>
<reference evidence="4" key="2">
    <citation type="submission" date="2023-05" db="EMBL/GenBank/DDBJ databases">
        <authorList>
            <person name="Schelkunov M.I."/>
        </authorList>
    </citation>
    <scope>NUCLEOTIDE SEQUENCE</scope>
    <source>
        <strain evidence="4">Hsosn_3</strain>
        <tissue evidence="4">Leaf</tissue>
    </source>
</reference>
<evidence type="ECO:0000313" key="4">
    <source>
        <dbReference type="EMBL" id="KAK1395370.1"/>
    </source>
</evidence>
<dbReference type="PANTHER" id="PTHR31207:SF23">
    <property type="entry name" value="DOWNREGULATED IN DIF1 18-RELATED"/>
    <property type="match status" value="1"/>
</dbReference>
<dbReference type="InterPro" id="IPR040220">
    <property type="entry name" value="DD11"/>
</dbReference>
<organism evidence="4 5">
    <name type="scientific">Heracleum sosnowskyi</name>
    <dbReference type="NCBI Taxonomy" id="360622"/>
    <lineage>
        <taxon>Eukaryota</taxon>
        <taxon>Viridiplantae</taxon>
        <taxon>Streptophyta</taxon>
        <taxon>Embryophyta</taxon>
        <taxon>Tracheophyta</taxon>
        <taxon>Spermatophyta</taxon>
        <taxon>Magnoliopsida</taxon>
        <taxon>eudicotyledons</taxon>
        <taxon>Gunneridae</taxon>
        <taxon>Pentapetalae</taxon>
        <taxon>asterids</taxon>
        <taxon>campanulids</taxon>
        <taxon>Apiales</taxon>
        <taxon>Apiaceae</taxon>
        <taxon>Apioideae</taxon>
        <taxon>apioid superclade</taxon>
        <taxon>Tordylieae</taxon>
        <taxon>Tordyliinae</taxon>
        <taxon>Heracleum</taxon>
    </lineage>
</organism>
<dbReference type="AlphaFoldDB" id="A0AAD8MYZ0"/>
<proteinExistence type="predicted"/>
<reference evidence="4" key="1">
    <citation type="submission" date="2023-02" db="EMBL/GenBank/DDBJ databases">
        <title>Genome of toxic invasive species Heracleum sosnowskyi carries increased number of genes despite the absence of recent whole-genome duplications.</title>
        <authorList>
            <person name="Schelkunov M."/>
            <person name="Shtratnikova V."/>
            <person name="Makarenko M."/>
            <person name="Klepikova A."/>
            <person name="Omelchenko D."/>
            <person name="Novikova G."/>
            <person name="Obukhova E."/>
            <person name="Bogdanov V."/>
            <person name="Penin A."/>
            <person name="Logacheva M."/>
        </authorList>
    </citation>
    <scope>NUCLEOTIDE SEQUENCE</scope>
    <source>
        <strain evidence="4">Hsosn_3</strain>
        <tissue evidence="4">Leaf</tissue>
    </source>
</reference>
<dbReference type="EMBL" id="JAUIZM010000003">
    <property type="protein sequence ID" value="KAK1395370.1"/>
    <property type="molecule type" value="Genomic_DNA"/>
</dbReference>
<evidence type="ECO:0000256" key="2">
    <source>
        <dbReference type="SAM" id="SignalP"/>
    </source>
</evidence>
<protein>
    <recommendedName>
        <fullName evidence="3">Prolamin-like domain-containing protein</fullName>
    </recommendedName>
</protein>
<sequence>MATKSTNMSLMVIFFSFSFLIFAPSQLVFSYENKNFLSAPTPSPSSENRDKLLPELKKFVAKCGEKLSNHCGEEIRNDLLEIENISGYCCKQLVEMGKICHLGMVRLAATTSVNKEEASTIVSNSARVYNKCARVINSIASSPH</sequence>